<dbReference type="MEROPS" id="S13.003"/>
<proteinExistence type="inferred from homology"/>
<dbReference type="AlphaFoldDB" id="A1KBR6"/>
<dbReference type="HOGENOM" id="CLU_017692_2_1_4"/>
<dbReference type="PRINTS" id="PR00922">
    <property type="entry name" value="DADACBPTASE3"/>
</dbReference>
<dbReference type="eggNOG" id="COG2027">
    <property type="taxonomic scope" value="Bacteria"/>
</dbReference>
<dbReference type="PANTHER" id="PTHR30023:SF0">
    <property type="entry name" value="PENICILLIN-SENSITIVE CARBOXYPEPTIDASE A"/>
    <property type="match status" value="1"/>
</dbReference>
<dbReference type="Gene3D" id="3.50.80.20">
    <property type="entry name" value="D-Ala-D-Ala carboxypeptidase C, peptidase S13"/>
    <property type="match status" value="1"/>
</dbReference>
<dbReference type="GO" id="GO:0006508">
    <property type="term" value="P:proteolysis"/>
    <property type="evidence" value="ECO:0007669"/>
    <property type="project" value="InterPro"/>
</dbReference>
<dbReference type="EMBL" id="AM406670">
    <property type="protein sequence ID" value="CAL96272.1"/>
    <property type="molecule type" value="Genomic_DNA"/>
</dbReference>
<dbReference type="GO" id="GO:0009002">
    <property type="term" value="F:serine-type D-Ala-D-Ala carboxypeptidase activity"/>
    <property type="evidence" value="ECO:0007669"/>
    <property type="project" value="UniProtKB-EC"/>
</dbReference>
<dbReference type="STRING" id="62928.azo3656"/>
<accession>A1KBR6</accession>
<dbReference type="EC" id="3.4.16.4" evidence="4"/>
<evidence type="ECO:0000256" key="1">
    <source>
        <dbReference type="ARBA" id="ARBA00006096"/>
    </source>
</evidence>
<gene>
    <name evidence="4" type="primary">dacB</name>
    <name evidence="4" type="ordered locus">azo3656</name>
</gene>
<comment type="similarity">
    <text evidence="1">Belongs to the peptidase S13 family.</text>
</comment>
<keyword evidence="2 4" id="KW-0378">Hydrolase</keyword>
<keyword evidence="5" id="KW-1185">Reference proteome</keyword>
<dbReference type="RefSeq" id="WP_011767378.1">
    <property type="nucleotide sequence ID" value="NC_008702.1"/>
</dbReference>
<keyword evidence="4" id="KW-0121">Carboxypeptidase</keyword>
<dbReference type="InterPro" id="IPR000667">
    <property type="entry name" value="Peptidase_S13"/>
</dbReference>
<dbReference type="SUPFAM" id="SSF56601">
    <property type="entry name" value="beta-lactamase/transpeptidase-like"/>
    <property type="match status" value="1"/>
</dbReference>
<organism evidence="4 5">
    <name type="scientific">Azoarcus sp. (strain BH72)</name>
    <dbReference type="NCBI Taxonomy" id="418699"/>
    <lineage>
        <taxon>Bacteria</taxon>
        <taxon>Pseudomonadati</taxon>
        <taxon>Pseudomonadota</taxon>
        <taxon>Betaproteobacteria</taxon>
        <taxon>Rhodocyclales</taxon>
        <taxon>Zoogloeaceae</taxon>
        <taxon>Azoarcus</taxon>
    </lineage>
</organism>
<protein>
    <submittedName>
        <fullName evidence="4">Serine-type D-Ala-D-Ala carboxypeptidase</fullName>
        <ecNumber evidence="4">3.4.16.4</ecNumber>
    </submittedName>
</protein>
<dbReference type="Pfam" id="PF02113">
    <property type="entry name" value="Peptidase_S13"/>
    <property type="match status" value="1"/>
</dbReference>
<dbReference type="GO" id="GO:0000270">
    <property type="term" value="P:peptidoglycan metabolic process"/>
    <property type="evidence" value="ECO:0007669"/>
    <property type="project" value="TreeGrafter"/>
</dbReference>
<dbReference type="InterPro" id="IPR012338">
    <property type="entry name" value="Beta-lactam/transpept-like"/>
</dbReference>
<evidence type="ECO:0000313" key="4">
    <source>
        <dbReference type="EMBL" id="CAL96272.1"/>
    </source>
</evidence>
<dbReference type="NCBIfam" id="TIGR00666">
    <property type="entry name" value="PBP4"/>
    <property type="match status" value="1"/>
</dbReference>
<reference evidence="4 5" key="1">
    <citation type="journal article" date="2006" name="Nat. Biotechnol.">
        <title>Complete genome of the mutualistic, N2-fixing grass endophyte Azoarcus sp. strain BH72.</title>
        <authorList>
            <person name="Krause A."/>
            <person name="Ramakumar A."/>
            <person name="Bartels D."/>
            <person name="Battistoni F."/>
            <person name="Bekel T."/>
            <person name="Boch J."/>
            <person name="Boehm M."/>
            <person name="Friedrich F."/>
            <person name="Hurek T."/>
            <person name="Krause L."/>
            <person name="Linke B."/>
            <person name="McHardy A.C."/>
            <person name="Sarkar A."/>
            <person name="Schneiker S."/>
            <person name="Syed A.A."/>
            <person name="Thauer R."/>
            <person name="Vorhoelter F.-J."/>
            <person name="Weidner S."/>
            <person name="Puehler A."/>
            <person name="Reinhold-Hurek B."/>
            <person name="Kaiser O."/>
            <person name="Goesmann A."/>
        </authorList>
    </citation>
    <scope>NUCLEOTIDE SEQUENCE [LARGE SCALE GENOMIC DNA]</scope>
    <source>
        <strain evidence="4 5">BH72</strain>
    </source>
</reference>
<dbReference type="PANTHER" id="PTHR30023">
    <property type="entry name" value="D-ALANYL-D-ALANINE CARBOXYPEPTIDASE"/>
    <property type="match status" value="1"/>
</dbReference>
<dbReference type="Proteomes" id="UP000002588">
    <property type="component" value="Chromosome"/>
</dbReference>
<evidence type="ECO:0000313" key="5">
    <source>
        <dbReference type="Proteomes" id="UP000002588"/>
    </source>
</evidence>
<keyword evidence="4" id="KW-0645">Protease</keyword>
<dbReference type="Gene3D" id="3.40.710.10">
    <property type="entry name" value="DD-peptidase/beta-lactamase superfamily"/>
    <property type="match status" value="2"/>
</dbReference>
<evidence type="ECO:0000256" key="2">
    <source>
        <dbReference type="ARBA" id="ARBA00022801"/>
    </source>
</evidence>
<dbReference type="KEGG" id="azo:azo3656"/>
<sequence length="488" mass="50380">MKRGFYRAQPAAGAGVARRPAPAGLLRGLAVLLVAAAAQPAFAELPPAVAAALDTARIPAEAVSAWVQPVDGSPPALAHNAARPMNPASTMKLVTAFAAFSQLGPAYTWHTRVARAGEVRNGRLEGELFLIGGADPMLDEDRVRRLLRKVRGLGVQHIAGGIVLDASALALPPHDPALFDGRPLRPYNSGPYGLLMHYNTLQLALFPAEAGGPVTVVAEPPLAGLALENRLVGGSGACEPWQRGLEAALSPAGGLILSGSLPVACGVRNWSAAPLAPSAYAAALVGAVWGELGGTAGNAVREAVTPGSATILLDEESRPLADVIRDMNKWSSNVIARQLLATLGMNQPGDAVQAGAAAAQRALAAAGIDTSGLVIENGAGLSRLERVRADTLAATLLAAWQRPWMPEYIAALPVAGVDGTARRRLNGSPANGYAHLKTGTLEGVRAMAGYVTDARGQRHIVVMMVNHPQAAASAAAQDALVEWVWAGR</sequence>
<keyword evidence="3" id="KW-0732">Signal</keyword>
<name>A1KBR6_AZOSB</name>
<evidence type="ECO:0000256" key="3">
    <source>
        <dbReference type="SAM" id="SignalP"/>
    </source>
</evidence>
<feature type="chain" id="PRO_5002635722" evidence="3">
    <location>
        <begin position="44"/>
        <end position="488"/>
    </location>
</feature>
<feature type="signal peptide" evidence="3">
    <location>
        <begin position="1"/>
        <end position="43"/>
    </location>
</feature>